<accession>A0AB36R8G7</accession>
<evidence type="ECO:0000313" key="3">
    <source>
        <dbReference type="Proteomes" id="UP000216215"/>
    </source>
</evidence>
<proteinExistence type="predicted"/>
<keyword evidence="3" id="KW-1185">Reference proteome</keyword>
<dbReference type="PROSITE" id="PS50005">
    <property type="entry name" value="TPR"/>
    <property type="match status" value="1"/>
</dbReference>
<evidence type="ECO:0000256" key="1">
    <source>
        <dbReference type="PROSITE-ProRule" id="PRU00339"/>
    </source>
</evidence>
<dbReference type="SUPFAM" id="SSF48452">
    <property type="entry name" value="TPR-like"/>
    <property type="match status" value="1"/>
</dbReference>
<dbReference type="EMBL" id="NPKI01000025">
    <property type="protein sequence ID" value="PAQ00534.1"/>
    <property type="molecule type" value="Genomic_DNA"/>
</dbReference>
<protein>
    <recommendedName>
        <fullName evidence="4">Tetratricopeptide repeat protein</fullName>
    </recommendedName>
</protein>
<comment type="caution">
    <text evidence="2">The sequence shown here is derived from an EMBL/GenBank/DDBJ whole genome shotgun (WGS) entry which is preliminary data.</text>
</comment>
<dbReference type="AlphaFoldDB" id="A0AB36R8G7"/>
<dbReference type="InterPro" id="IPR011990">
    <property type="entry name" value="TPR-like_helical_dom_sf"/>
</dbReference>
<reference evidence="3" key="1">
    <citation type="submission" date="2017-08" db="EMBL/GenBank/DDBJ databases">
        <title>Mesorhizobium wenxinae sp. nov., a novel rhizobial species isolated from root nodules of chickpea (Cicer arietinum L.).</title>
        <authorList>
            <person name="Zhang J."/>
        </authorList>
    </citation>
    <scope>NUCLEOTIDE SEQUENCE [LARGE SCALE GENOMIC DNA]</scope>
    <source>
        <strain evidence="3">USDA 3392</strain>
    </source>
</reference>
<dbReference type="InterPro" id="IPR019734">
    <property type="entry name" value="TPR_rpt"/>
</dbReference>
<dbReference type="Proteomes" id="UP000216215">
    <property type="component" value="Unassembled WGS sequence"/>
</dbReference>
<feature type="repeat" description="TPR" evidence="1">
    <location>
        <begin position="83"/>
        <end position="116"/>
    </location>
</feature>
<gene>
    <name evidence="2" type="ORF">CIT25_19300</name>
</gene>
<organism evidence="2 3">
    <name type="scientific">Mesorhizobium mediterraneum</name>
    <dbReference type="NCBI Taxonomy" id="43617"/>
    <lineage>
        <taxon>Bacteria</taxon>
        <taxon>Pseudomonadati</taxon>
        <taxon>Pseudomonadota</taxon>
        <taxon>Alphaproteobacteria</taxon>
        <taxon>Hyphomicrobiales</taxon>
        <taxon>Phyllobacteriaceae</taxon>
        <taxon>Mesorhizobium</taxon>
    </lineage>
</organism>
<dbReference type="Gene3D" id="1.25.40.10">
    <property type="entry name" value="Tetratricopeptide repeat domain"/>
    <property type="match status" value="1"/>
</dbReference>
<evidence type="ECO:0008006" key="4">
    <source>
        <dbReference type="Google" id="ProtNLM"/>
    </source>
</evidence>
<name>A0AB36R8G7_9HYPH</name>
<sequence length="411" mass="45211">MQNLRRSGVWFVASVLVLAASSIGLSRFLETETPTVSLALDPLNVNALIGEITNDLNDTSTAPDLDALLAKAESALRFDLADARLYSLIGEIKYRQGDKVQAYEFFDQARNLSKTEIHALQRSIGRSIETGDLSKAVGEIDILLRRWPDQFPAIAEGLPTILSNPDGYQAVLAAIRAAPPWRAKLLVELGKTPDGLDFANRLLLDLIGSSVPPNSSELSYVISGHIRQKEYEQAYRLFLFSLSDQERKLGGYIFNSTFEPVSSGKPFDWQVGDQSGLEVTFLSSQDAVEGEGGATVRFLNTPVKNTALQQYIELPPGSYKISLAASARNLKLPKELFWSIRCVGPTGEIARLNIPEGTYNRQALSQDFSVGPAGCPMQLLKLETAAIAESWRFRYVGTLIMHKLSIERLSS</sequence>
<evidence type="ECO:0000313" key="2">
    <source>
        <dbReference type="EMBL" id="PAQ00534.1"/>
    </source>
</evidence>
<keyword evidence="1" id="KW-0802">TPR repeat</keyword>